<dbReference type="InterPro" id="IPR050595">
    <property type="entry name" value="Bact_response_regulator"/>
</dbReference>
<dbReference type="AlphaFoldDB" id="A0A8J3BPG2"/>
<dbReference type="CDD" id="cd00156">
    <property type="entry name" value="REC"/>
    <property type="match status" value="1"/>
</dbReference>
<dbReference type="InterPro" id="IPR001789">
    <property type="entry name" value="Sig_transdc_resp-reg_receiver"/>
</dbReference>
<dbReference type="PROSITE" id="PS50110">
    <property type="entry name" value="RESPONSE_REGULATORY"/>
    <property type="match status" value="1"/>
</dbReference>
<feature type="domain" description="Response regulatory" evidence="3">
    <location>
        <begin position="3"/>
        <end position="118"/>
    </location>
</feature>
<dbReference type="PANTHER" id="PTHR44591:SF3">
    <property type="entry name" value="RESPONSE REGULATORY DOMAIN-CONTAINING PROTEIN"/>
    <property type="match status" value="1"/>
</dbReference>
<reference evidence="4" key="2">
    <citation type="submission" date="2020-09" db="EMBL/GenBank/DDBJ databases">
        <authorList>
            <person name="Sun Q."/>
            <person name="Ohkuma M."/>
        </authorList>
    </citation>
    <scope>NUCLEOTIDE SEQUENCE</scope>
    <source>
        <strain evidence="4">JCM 3091</strain>
    </source>
</reference>
<dbReference type="EMBL" id="BMQC01000005">
    <property type="protein sequence ID" value="GGK25825.1"/>
    <property type="molecule type" value="Genomic_DNA"/>
</dbReference>
<dbReference type="PANTHER" id="PTHR44591">
    <property type="entry name" value="STRESS RESPONSE REGULATOR PROTEIN 1"/>
    <property type="match status" value="1"/>
</dbReference>
<protein>
    <submittedName>
        <fullName evidence="4">Response regulator</fullName>
    </submittedName>
</protein>
<dbReference type="InterPro" id="IPR011006">
    <property type="entry name" value="CheY-like_superfamily"/>
</dbReference>
<dbReference type="SMART" id="SM00448">
    <property type="entry name" value="REC"/>
    <property type="match status" value="1"/>
</dbReference>
<evidence type="ECO:0000313" key="5">
    <source>
        <dbReference type="Proteomes" id="UP000662200"/>
    </source>
</evidence>
<gene>
    <name evidence="4" type="ORF">GCM10010124_17940</name>
</gene>
<dbReference type="Gene3D" id="3.40.50.2300">
    <property type="match status" value="1"/>
</dbReference>
<evidence type="ECO:0000256" key="2">
    <source>
        <dbReference type="PROSITE-ProRule" id="PRU00169"/>
    </source>
</evidence>
<proteinExistence type="predicted"/>
<dbReference type="Pfam" id="PF00072">
    <property type="entry name" value="Response_reg"/>
    <property type="match status" value="1"/>
</dbReference>
<feature type="modified residue" description="4-aspartylphosphate" evidence="2">
    <location>
        <position position="52"/>
    </location>
</feature>
<evidence type="ECO:0000256" key="1">
    <source>
        <dbReference type="ARBA" id="ARBA00022553"/>
    </source>
</evidence>
<dbReference type="RefSeq" id="WP_189113767.1">
    <property type="nucleotide sequence ID" value="NZ_BMQC01000005.1"/>
</dbReference>
<name>A0A8J3BPG2_9ACTN</name>
<organism evidence="4 5">
    <name type="scientific">Pilimelia terevasa</name>
    <dbReference type="NCBI Taxonomy" id="53372"/>
    <lineage>
        <taxon>Bacteria</taxon>
        <taxon>Bacillati</taxon>
        <taxon>Actinomycetota</taxon>
        <taxon>Actinomycetes</taxon>
        <taxon>Micromonosporales</taxon>
        <taxon>Micromonosporaceae</taxon>
        <taxon>Pilimelia</taxon>
    </lineage>
</organism>
<sequence length="125" mass="13286">MALITVAEDDDDLRPVIVRVLERAGHEVVAVGDGGAGLAELRRRRPDVLVTDLDMPVLTGTQMCRRAAAEGLLDGVLIMVVSGALPRGADPHDALPTNTVLRKPFTGTDLLRCLRALMDPSAPTP</sequence>
<dbReference type="GO" id="GO:0000160">
    <property type="term" value="P:phosphorelay signal transduction system"/>
    <property type="evidence" value="ECO:0007669"/>
    <property type="project" value="InterPro"/>
</dbReference>
<reference evidence="4" key="1">
    <citation type="journal article" date="2014" name="Int. J. Syst. Evol. Microbiol.">
        <title>Complete genome sequence of Corynebacterium casei LMG S-19264T (=DSM 44701T), isolated from a smear-ripened cheese.</title>
        <authorList>
            <consortium name="US DOE Joint Genome Institute (JGI-PGF)"/>
            <person name="Walter F."/>
            <person name="Albersmeier A."/>
            <person name="Kalinowski J."/>
            <person name="Ruckert C."/>
        </authorList>
    </citation>
    <scope>NUCLEOTIDE SEQUENCE</scope>
    <source>
        <strain evidence="4">JCM 3091</strain>
    </source>
</reference>
<accession>A0A8J3BPG2</accession>
<evidence type="ECO:0000313" key="4">
    <source>
        <dbReference type="EMBL" id="GGK25825.1"/>
    </source>
</evidence>
<comment type="caution">
    <text evidence="4">The sequence shown here is derived from an EMBL/GenBank/DDBJ whole genome shotgun (WGS) entry which is preliminary data.</text>
</comment>
<dbReference type="SUPFAM" id="SSF52172">
    <property type="entry name" value="CheY-like"/>
    <property type="match status" value="1"/>
</dbReference>
<keyword evidence="5" id="KW-1185">Reference proteome</keyword>
<dbReference type="Proteomes" id="UP000662200">
    <property type="component" value="Unassembled WGS sequence"/>
</dbReference>
<evidence type="ECO:0000259" key="3">
    <source>
        <dbReference type="PROSITE" id="PS50110"/>
    </source>
</evidence>
<keyword evidence="1 2" id="KW-0597">Phosphoprotein</keyword>